<accession>A0ACB8A4M5</accession>
<sequence>MTANRVSGSRESLDEPSFIFVINLLNITIQEHHNLQLDPTFIPSPQCRVSYTFRLPTGHSIAHAQLLEDEKLLLVVVDSAGNLLIYLERLSAIDNAIERGQNKIFHRGEIGQSFILAYDESKCMLAVCAPTKLQLHVFVFGDGRGSMQALGSAINLVPWFNDETTICQACFISGSEQLLLVDSSAQARIFSLVTMQLRPAALHLHQIPTSIYSSPDGSCLLVSHAQGSRSSITAYHWGSFGSTEGISLDTPDLSVDDKLVLTSLVNRTSVHLVKLDFAARSCQSFALDITCKATEPMFEERGSRASSSGDTSLTAHNCLIDCHAEVWTRFPVLPAVQRETISSSSKCIQKTLTFITDRNHHLFSPHFTEMIHTFERTTRKPTGDLKSIMVSAVPFAVPTTELSDDSDWSVSQFRGGEWLVDLLCLIPIHIAIMKENRFVPLKDGVSSPKLERLLLGAEVSQIVDSLSFGWYESLFQSYMASKPVKVVSSMGEQSAGKSYALNHLVDTSFASSAMRTEGVWMSVTPTKVALIVSLDFEGVHSIERSAQEDTFLVLFGAAISNLVLFRNNFVLGRDITCLFQPFQSGSTILDPRANPMLFQSTLIIIIKDVADSDRTEIAREFARKIQEILLEEQEVNFITRLHAGRLNIIPWPVIESKEFYKLFPALKKRLDQQVVTHNAAGEFLYVMKTLMAKLKVNDWGAISETMATRRAQLLLSILPNALTFGLSEVLPEHEPLMNLLSASARDTASQFSLAIGAQQSQIRESALATLREAWDQFYSRQMLPDADWTNALSLHLENLANMRIDHVREWVTLNLSSFQSARVSIEELQRTLENAIVDLKASVRLCRLQCADCHLLCVQSRLHEGQHHCQTSHQCIHVCGFCDEPLEERMLCRMPAGHPGAHICVTAAHLCGELCMHTGTRGCLDECSKAIGHTDEDHLCAASVHVCGEPCALSNVELANGETYSCTGTCCMPRDVYHPQHQCDARLCDISCQLCERLCSNEDHVHGLDAGAVHLCGQGHICTALCSAPGICEIDTVPLEATFTGRRETFQYTKYSQVAERLKCIKPIPSGALTHEGAHNHSMNECVHSCETRCENCDYFCTLPLGHPQQEHETRHGSMSRTRWAINDADDTSLEVEGHKFSFNDEGTPTMCHLVCQAMGRHVHIDYCRANDLAACTGNDIQHISERMIPNPDRHKDAITHSLFWRRNGFKDPYSRDEQANFAKCDVMCAGPEHTAAGGGPGQPSYCTLPLFHAPRNASSTPEFGYVSNDGHMFSCRNPVVTMA</sequence>
<evidence type="ECO:0000313" key="2">
    <source>
        <dbReference type="Proteomes" id="UP000790377"/>
    </source>
</evidence>
<name>A0ACB8A4M5_9AGAM</name>
<protein>
    <submittedName>
        <fullName evidence="1">Uncharacterized protein</fullName>
    </submittedName>
</protein>
<evidence type="ECO:0000313" key="1">
    <source>
        <dbReference type="EMBL" id="KAH7908406.1"/>
    </source>
</evidence>
<reference evidence="1" key="1">
    <citation type="journal article" date="2021" name="New Phytol.">
        <title>Evolutionary innovations through gain and loss of genes in the ectomycorrhizal Boletales.</title>
        <authorList>
            <person name="Wu G."/>
            <person name="Miyauchi S."/>
            <person name="Morin E."/>
            <person name="Kuo A."/>
            <person name="Drula E."/>
            <person name="Varga T."/>
            <person name="Kohler A."/>
            <person name="Feng B."/>
            <person name="Cao Y."/>
            <person name="Lipzen A."/>
            <person name="Daum C."/>
            <person name="Hundley H."/>
            <person name="Pangilinan J."/>
            <person name="Johnson J."/>
            <person name="Barry K."/>
            <person name="LaButti K."/>
            <person name="Ng V."/>
            <person name="Ahrendt S."/>
            <person name="Min B."/>
            <person name="Choi I.G."/>
            <person name="Park H."/>
            <person name="Plett J.M."/>
            <person name="Magnuson J."/>
            <person name="Spatafora J.W."/>
            <person name="Nagy L.G."/>
            <person name="Henrissat B."/>
            <person name="Grigoriev I.V."/>
            <person name="Yang Z.L."/>
            <person name="Xu J."/>
            <person name="Martin F.M."/>
        </authorList>
    </citation>
    <scope>NUCLEOTIDE SEQUENCE</scope>
    <source>
        <strain evidence="1">ATCC 28755</strain>
    </source>
</reference>
<organism evidence="1 2">
    <name type="scientific">Hygrophoropsis aurantiaca</name>
    <dbReference type="NCBI Taxonomy" id="72124"/>
    <lineage>
        <taxon>Eukaryota</taxon>
        <taxon>Fungi</taxon>
        <taxon>Dikarya</taxon>
        <taxon>Basidiomycota</taxon>
        <taxon>Agaricomycotina</taxon>
        <taxon>Agaricomycetes</taxon>
        <taxon>Agaricomycetidae</taxon>
        <taxon>Boletales</taxon>
        <taxon>Coniophorineae</taxon>
        <taxon>Hygrophoropsidaceae</taxon>
        <taxon>Hygrophoropsis</taxon>
    </lineage>
</organism>
<dbReference type="EMBL" id="MU267824">
    <property type="protein sequence ID" value="KAH7908406.1"/>
    <property type="molecule type" value="Genomic_DNA"/>
</dbReference>
<gene>
    <name evidence="1" type="ORF">BJ138DRAFT_1012879</name>
</gene>
<dbReference type="Proteomes" id="UP000790377">
    <property type="component" value="Unassembled WGS sequence"/>
</dbReference>
<comment type="caution">
    <text evidence="1">The sequence shown here is derived from an EMBL/GenBank/DDBJ whole genome shotgun (WGS) entry which is preliminary data.</text>
</comment>
<keyword evidence="2" id="KW-1185">Reference proteome</keyword>
<proteinExistence type="predicted"/>